<dbReference type="RefSeq" id="XP_033361958.1">
    <property type="nucleotide sequence ID" value="XM_033506067.1"/>
</dbReference>
<accession>A0A6J3L8J9</accession>
<dbReference type="KEGG" id="bvk:117240168"/>
<evidence type="ECO:0000313" key="2">
    <source>
        <dbReference type="Proteomes" id="UP000504631"/>
    </source>
</evidence>
<sequence>MTSKKVLLRKETFLERLLKEGKGYIFTMEELHVCLKRHSCEYKKMLFVIDRYSRYKTQLKENMEDLIVYDSDVLDDNDDEDIEDADEMEYLDIEMGGYENDEDFVVFEEYFHNFDSIAYRRNILANMEMLILRMLIMDGSLINILFSIYSKLKILLKDYYQRVEKFLERNKTLVEFQNNSEKKQPIKSFEKKYNQLQQLLLKITEKEIFLVETMVQPRMVQNNGENKNN</sequence>
<keyword evidence="2" id="KW-1185">Reference proteome</keyword>
<proteinExistence type="predicted"/>
<protein>
    <submittedName>
        <fullName evidence="3">Uncharacterized protein LOC117240168</fullName>
    </submittedName>
</protein>
<keyword evidence="1" id="KW-1133">Transmembrane helix</keyword>
<dbReference type="GeneID" id="117240168"/>
<name>A0A6J3L8J9_9HYME</name>
<evidence type="ECO:0000256" key="1">
    <source>
        <dbReference type="SAM" id="Phobius"/>
    </source>
</evidence>
<keyword evidence="1" id="KW-0812">Transmembrane</keyword>
<reference evidence="3" key="1">
    <citation type="submission" date="2025-08" db="UniProtKB">
        <authorList>
            <consortium name="RefSeq"/>
        </authorList>
    </citation>
    <scope>IDENTIFICATION</scope>
    <source>
        <tissue evidence="3">Muscle</tissue>
    </source>
</reference>
<feature type="transmembrane region" description="Helical" evidence="1">
    <location>
        <begin position="130"/>
        <end position="149"/>
    </location>
</feature>
<dbReference type="Proteomes" id="UP000504631">
    <property type="component" value="Unplaced"/>
</dbReference>
<organism evidence="2 3">
    <name type="scientific">Bombus vosnesenskii</name>
    <dbReference type="NCBI Taxonomy" id="207650"/>
    <lineage>
        <taxon>Eukaryota</taxon>
        <taxon>Metazoa</taxon>
        <taxon>Ecdysozoa</taxon>
        <taxon>Arthropoda</taxon>
        <taxon>Hexapoda</taxon>
        <taxon>Insecta</taxon>
        <taxon>Pterygota</taxon>
        <taxon>Neoptera</taxon>
        <taxon>Endopterygota</taxon>
        <taxon>Hymenoptera</taxon>
        <taxon>Apocrita</taxon>
        <taxon>Aculeata</taxon>
        <taxon>Apoidea</taxon>
        <taxon>Anthophila</taxon>
        <taxon>Apidae</taxon>
        <taxon>Bombus</taxon>
        <taxon>Pyrobombus</taxon>
    </lineage>
</organism>
<keyword evidence="1" id="KW-0472">Membrane</keyword>
<dbReference type="AlphaFoldDB" id="A0A6J3L8J9"/>
<evidence type="ECO:0000313" key="3">
    <source>
        <dbReference type="RefSeq" id="XP_033361958.1"/>
    </source>
</evidence>
<gene>
    <name evidence="3" type="primary">LOC117240168</name>
</gene>